<dbReference type="InterPro" id="IPR001387">
    <property type="entry name" value="Cro/C1-type_HTH"/>
</dbReference>
<dbReference type="GO" id="GO:0003700">
    <property type="term" value="F:DNA-binding transcription factor activity"/>
    <property type="evidence" value="ECO:0007669"/>
    <property type="project" value="TreeGrafter"/>
</dbReference>
<dbReference type="OrthoDB" id="9812495at2"/>
<evidence type="ECO:0000313" key="3">
    <source>
        <dbReference type="EMBL" id="KRM30360.1"/>
    </source>
</evidence>
<dbReference type="PANTHER" id="PTHR46797:SF24">
    <property type="entry name" value="DNA-BINDING PHAGE PROTEIN"/>
    <property type="match status" value="1"/>
</dbReference>
<accession>A0A0R1XJK1</accession>
<dbReference type="Proteomes" id="UP000051412">
    <property type="component" value="Unassembled WGS sequence"/>
</dbReference>
<keyword evidence="4" id="KW-1185">Reference proteome</keyword>
<evidence type="ECO:0000259" key="2">
    <source>
        <dbReference type="PROSITE" id="PS50943"/>
    </source>
</evidence>
<dbReference type="CDD" id="cd00093">
    <property type="entry name" value="HTH_XRE"/>
    <property type="match status" value="1"/>
</dbReference>
<dbReference type="STRING" id="1423782.FD32_GL001692"/>
<proteinExistence type="predicted"/>
<dbReference type="PANTHER" id="PTHR46797">
    <property type="entry name" value="HTH-TYPE TRANSCRIPTIONAL REGULATOR"/>
    <property type="match status" value="1"/>
</dbReference>
<gene>
    <name evidence="3" type="ORF">FD32_GL001692</name>
</gene>
<reference evidence="3 4" key="1">
    <citation type="journal article" date="2015" name="Genome Announc.">
        <title>Expanding the biotechnology potential of lactobacilli through comparative genomics of 213 strains and associated genera.</title>
        <authorList>
            <person name="Sun Z."/>
            <person name="Harris H.M."/>
            <person name="McCann A."/>
            <person name="Guo C."/>
            <person name="Argimon S."/>
            <person name="Zhang W."/>
            <person name="Yang X."/>
            <person name="Jeffery I.B."/>
            <person name="Cooney J.C."/>
            <person name="Kagawa T.F."/>
            <person name="Liu W."/>
            <person name="Song Y."/>
            <person name="Salvetti E."/>
            <person name="Wrobel A."/>
            <person name="Rasinkangas P."/>
            <person name="Parkhill J."/>
            <person name="Rea M.C."/>
            <person name="O'Sullivan O."/>
            <person name="Ritari J."/>
            <person name="Douillard F.P."/>
            <person name="Paul Ross R."/>
            <person name="Yang R."/>
            <person name="Briner A.E."/>
            <person name="Felis G.E."/>
            <person name="de Vos W.M."/>
            <person name="Barrangou R."/>
            <person name="Klaenhammer T.R."/>
            <person name="Caufield P.W."/>
            <person name="Cui Y."/>
            <person name="Zhang H."/>
            <person name="O'Toole P.W."/>
        </authorList>
    </citation>
    <scope>NUCLEOTIDE SEQUENCE [LARGE SCALE GENOMIC DNA]</scope>
    <source>
        <strain evidence="3 4">DSM 6035</strain>
    </source>
</reference>
<organism evidence="3 4">
    <name type="scientific">Limosilactobacillus panis DSM 6035</name>
    <dbReference type="NCBI Taxonomy" id="1423782"/>
    <lineage>
        <taxon>Bacteria</taxon>
        <taxon>Bacillati</taxon>
        <taxon>Bacillota</taxon>
        <taxon>Bacilli</taxon>
        <taxon>Lactobacillales</taxon>
        <taxon>Lactobacillaceae</taxon>
        <taxon>Limosilactobacillus</taxon>
    </lineage>
</organism>
<dbReference type="SMART" id="SM00530">
    <property type="entry name" value="HTH_XRE"/>
    <property type="match status" value="1"/>
</dbReference>
<feature type="domain" description="HTH cro/C1-type" evidence="2">
    <location>
        <begin position="11"/>
        <end position="66"/>
    </location>
</feature>
<dbReference type="Gene3D" id="1.10.260.40">
    <property type="entry name" value="lambda repressor-like DNA-binding domains"/>
    <property type="match status" value="1"/>
</dbReference>
<sequence length="67" mass="7361">MIDIKAVGANIADIRRKNNLTQEQLAELASLSTNYIARVERGEIQNFSAINMLKIASSLDVSIDELA</sequence>
<dbReference type="PROSITE" id="PS50943">
    <property type="entry name" value="HTH_CROC1"/>
    <property type="match status" value="1"/>
</dbReference>
<dbReference type="EMBL" id="AZGM01000006">
    <property type="protein sequence ID" value="KRM30360.1"/>
    <property type="molecule type" value="Genomic_DNA"/>
</dbReference>
<dbReference type="SUPFAM" id="SSF47413">
    <property type="entry name" value="lambda repressor-like DNA-binding domains"/>
    <property type="match status" value="1"/>
</dbReference>
<protein>
    <recommendedName>
        <fullName evidence="2">HTH cro/C1-type domain-containing protein</fullName>
    </recommendedName>
</protein>
<dbReference type="AlphaFoldDB" id="A0A0R1XJK1"/>
<keyword evidence="1" id="KW-0238">DNA-binding</keyword>
<dbReference type="GO" id="GO:0005829">
    <property type="term" value="C:cytosol"/>
    <property type="evidence" value="ECO:0007669"/>
    <property type="project" value="TreeGrafter"/>
</dbReference>
<dbReference type="RefSeq" id="WP_053002992.1">
    <property type="nucleotide sequence ID" value="NZ_AZGM01000006.1"/>
</dbReference>
<dbReference type="GO" id="GO:0003677">
    <property type="term" value="F:DNA binding"/>
    <property type="evidence" value="ECO:0007669"/>
    <property type="project" value="UniProtKB-KW"/>
</dbReference>
<dbReference type="InterPro" id="IPR050807">
    <property type="entry name" value="TransReg_Diox_bact_type"/>
</dbReference>
<evidence type="ECO:0000313" key="4">
    <source>
        <dbReference type="Proteomes" id="UP000051412"/>
    </source>
</evidence>
<dbReference type="Pfam" id="PF01381">
    <property type="entry name" value="HTH_3"/>
    <property type="match status" value="1"/>
</dbReference>
<evidence type="ECO:0000256" key="1">
    <source>
        <dbReference type="ARBA" id="ARBA00023125"/>
    </source>
</evidence>
<dbReference type="InterPro" id="IPR010982">
    <property type="entry name" value="Lambda_DNA-bd_dom_sf"/>
</dbReference>
<dbReference type="PATRIC" id="fig|1423782.4.peg.1760"/>
<name>A0A0R1XJK1_9LACO</name>
<comment type="caution">
    <text evidence="3">The sequence shown here is derived from an EMBL/GenBank/DDBJ whole genome shotgun (WGS) entry which is preliminary data.</text>
</comment>